<evidence type="ECO:0000259" key="2">
    <source>
        <dbReference type="Pfam" id="PF26634"/>
    </source>
</evidence>
<evidence type="ECO:0000313" key="4">
    <source>
        <dbReference type="RefSeq" id="XP_046587828.1"/>
    </source>
</evidence>
<reference evidence="4" key="1">
    <citation type="submission" date="2025-08" db="UniProtKB">
        <authorList>
            <consortium name="RefSeq"/>
        </authorList>
    </citation>
    <scope>IDENTIFICATION</scope>
    <source>
        <tissue evidence="4">Thorax and Abdomen</tissue>
    </source>
</reference>
<gene>
    <name evidence="4" type="primary">LOC124292979</name>
</gene>
<proteinExistence type="predicted"/>
<dbReference type="RefSeq" id="XP_046587828.1">
    <property type="nucleotide sequence ID" value="XM_046731872.1"/>
</dbReference>
<feature type="region of interest" description="Disordered" evidence="1">
    <location>
        <begin position="71"/>
        <end position="107"/>
    </location>
</feature>
<feature type="compositionally biased region" description="Basic and acidic residues" evidence="1">
    <location>
        <begin position="71"/>
        <end position="83"/>
    </location>
</feature>
<evidence type="ECO:0000256" key="1">
    <source>
        <dbReference type="SAM" id="MobiDB-lite"/>
    </source>
</evidence>
<dbReference type="GeneID" id="124292979"/>
<feature type="compositionally biased region" description="Acidic residues" evidence="1">
    <location>
        <begin position="84"/>
        <end position="98"/>
    </location>
</feature>
<evidence type="ECO:0000313" key="3">
    <source>
        <dbReference type="Proteomes" id="UP000829291"/>
    </source>
</evidence>
<dbReference type="InterPro" id="IPR058520">
    <property type="entry name" value="DUF8207"/>
</dbReference>
<name>A0ABM3FII9_NEOLC</name>
<accession>A0ABM3FII9</accession>
<dbReference type="Pfam" id="PF26634">
    <property type="entry name" value="DUF8207"/>
    <property type="match status" value="1"/>
</dbReference>
<keyword evidence="3" id="KW-1185">Reference proteome</keyword>
<dbReference type="PANTHER" id="PTHR35374">
    <property type="entry name" value="CYCLIN-DEPENDENT KINASE 11A-LIKE"/>
    <property type="match status" value="1"/>
</dbReference>
<sequence length="306" mass="34909">MQEIRKEKEVLHRIAQASNAIRRKHRILKTGKESLQETMKDVFKPVVTPLQELVNVSRGTKLVKEEVKEELKTEMKDEPKNEMEAEDSFATAEEEDQTVTESSVRSEDEYLEMLNDKQRQQELDTVYGVRSLSTAGLMVGDSPISFERDSVRIGNTLYPKTQGLLELLFKKTPNSAHVTRNDRENYRNILLATNAHRKYYSATEPIRKAQSVKFKHLIAELLNISTSGKDVSPSSQMSKRTGKGVLLPQAWVTRQGVKTDYIFWDDANELVERLRLLLASQAAGNTSHNNEIMSILEELREAGIIY</sequence>
<feature type="domain" description="DUF8207" evidence="2">
    <location>
        <begin position="123"/>
        <end position="221"/>
    </location>
</feature>
<organism evidence="3 4">
    <name type="scientific">Neodiprion lecontei</name>
    <name type="common">Redheaded pine sawfly</name>
    <dbReference type="NCBI Taxonomy" id="441921"/>
    <lineage>
        <taxon>Eukaryota</taxon>
        <taxon>Metazoa</taxon>
        <taxon>Ecdysozoa</taxon>
        <taxon>Arthropoda</taxon>
        <taxon>Hexapoda</taxon>
        <taxon>Insecta</taxon>
        <taxon>Pterygota</taxon>
        <taxon>Neoptera</taxon>
        <taxon>Endopterygota</taxon>
        <taxon>Hymenoptera</taxon>
        <taxon>Tenthredinoidea</taxon>
        <taxon>Diprionidae</taxon>
        <taxon>Diprioninae</taxon>
        <taxon>Neodiprion</taxon>
    </lineage>
</organism>
<protein>
    <submittedName>
        <fullName evidence="4">Uncharacterized protein LOC124292979</fullName>
    </submittedName>
</protein>
<dbReference type="Proteomes" id="UP000829291">
    <property type="component" value="Chromosome 2"/>
</dbReference>
<dbReference type="PANTHER" id="PTHR35374:SF1">
    <property type="entry name" value="PROTEIN KINASE DOMAIN-CONTAINING PROTEIN"/>
    <property type="match status" value="1"/>
</dbReference>